<evidence type="ECO:0000256" key="7">
    <source>
        <dbReference type="ARBA" id="ARBA00023136"/>
    </source>
</evidence>
<evidence type="ECO:0000313" key="11">
    <source>
        <dbReference type="EMBL" id="PKV91131.1"/>
    </source>
</evidence>
<dbReference type="EMBL" id="PJMY01000003">
    <property type="protein sequence ID" value="PKV91131.1"/>
    <property type="molecule type" value="Genomic_DNA"/>
</dbReference>
<feature type="compositionally biased region" description="Basic and acidic residues" evidence="8">
    <location>
        <begin position="21"/>
        <end position="49"/>
    </location>
</feature>
<reference evidence="11 12" key="1">
    <citation type="submission" date="2017-12" db="EMBL/GenBank/DDBJ databases">
        <title>Sequencing the genomes of 1000 Actinobacteria strains.</title>
        <authorList>
            <person name="Klenk H.-P."/>
        </authorList>
    </citation>
    <scope>NUCLEOTIDE SEQUENCE [LARGE SCALE GENOMIC DNA]</scope>
    <source>
        <strain evidence="11 12">DSM 45165</strain>
    </source>
</reference>
<dbReference type="InterPro" id="IPR005829">
    <property type="entry name" value="Sugar_transporter_CS"/>
</dbReference>
<keyword evidence="7 9" id="KW-0472">Membrane</keyword>
<dbReference type="InterPro" id="IPR011701">
    <property type="entry name" value="MFS"/>
</dbReference>
<dbReference type="RefSeq" id="WP_244194565.1">
    <property type="nucleotide sequence ID" value="NZ_PJMY01000003.1"/>
</dbReference>
<evidence type="ECO:0000256" key="6">
    <source>
        <dbReference type="ARBA" id="ARBA00022989"/>
    </source>
</evidence>
<dbReference type="Pfam" id="PF07690">
    <property type="entry name" value="MFS_1"/>
    <property type="match status" value="1"/>
</dbReference>
<feature type="transmembrane region" description="Helical" evidence="9">
    <location>
        <begin position="408"/>
        <end position="432"/>
    </location>
</feature>
<feature type="transmembrane region" description="Helical" evidence="9">
    <location>
        <begin position="315"/>
        <end position="333"/>
    </location>
</feature>
<dbReference type="Gene3D" id="1.20.1720.10">
    <property type="entry name" value="Multidrug resistance protein D"/>
    <property type="match status" value="1"/>
</dbReference>
<feature type="transmembrane region" description="Helical" evidence="9">
    <location>
        <begin position="444"/>
        <end position="463"/>
    </location>
</feature>
<feature type="compositionally biased region" description="Basic and acidic residues" evidence="8">
    <location>
        <begin position="69"/>
        <end position="85"/>
    </location>
</feature>
<dbReference type="InterPro" id="IPR004812">
    <property type="entry name" value="Efflux_drug-R_Bcr/CmlA"/>
</dbReference>
<proteinExistence type="inferred from homology"/>
<feature type="transmembrane region" description="Helical" evidence="9">
    <location>
        <begin position="112"/>
        <end position="133"/>
    </location>
</feature>
<feature type="domain" description="Major facilitator superfamily (MFS) profile" evidence="10">
    <location>
        <begin position="111"/>
        <end position="495"/>
    </location>
</feature>
<dbReference type="Proteomes" id="UP000233750">
    <property type="component" value="Unassembled WGS sequence"/>
</dbReference>
<evidence type="ECO:0000256" key="1">
    <source>
        <dbReference type="ARBA" id="ARBA00004651"/>
    </source>
</evidence>
<evidence type="ECO:0000259" key="10">
    <source>
        <dbReference type="PROSITE" id="PS50850"/>
    </source>
</evidence>
<comment type="subcellular location">
    <subcellularLocation>
        <location evidence="1">Cell membrane</location>
        <topology evidence="1">Multi-pass membrane protein</topology>
    </subcellularLocation>
</comment>
<organism evidence="11 12">
    <name type="scientific">Amycolatopsis echigonensis</name>
    <dbReference type="NCBI Taxonomy" id="2576905"/>
    <lineage>
        <taxon>Bacteria</taxon>
        <taxon>Bacillati</taxon>
        <taxon>Actinomycetota</taxon>
        <taxon>Actinomycetes</taxon>
        <taxon>Pseudonocardiales</taxon>
        <taxon>Pseudonocardiaceae</taxon>
        <taxon>Amycolatopsis</taxon>
    </lineage>
</organism>
<evidence type="ECO:0000256" key="9">
    <source>
        <dbReference type="SAM" id="Phobius"/>
    </source>
</evidence>
<sequence>MSPGEATGPDGRATTGGSPGGEEHAGRPSSDRTGGAEDERVPGDADRATIDSCAADWEDPLAGNAPPPADEHSAADHPTSDRSTAEHSAAQSSTEHPATLPEHLGRGKIRRLLILGGLSAFGPLSIDMYLPALPRMAGDFQASDTTVQLTLTAFVVGLAIGQIVAGPLSDAFGRRRPLLVGLGLYLAGSVAAAASPGVELLIAARSVQALGAAAGIVIARATVRDLYTGTAMTKFFSLLLLVNGLAPILAPVIGGQLLTFTSWRGVFVVLTAFGALLLSAVTFALPEPLPVERRHPARLGGVLRTYGRLLTDRTFLGYALTAGLNFAALFAYISGSSFALQDVYRLSPQEYSIVFGLNGVGIVLAGQLNGWLVGRFPERTLLRTGLTVSTLSGLATLTAAVLRLPLPALLIPLLLMVSCIGIINPNASSLALAAHARTAGSASALLGVLQFAVGGIATPLVGLGGSGTAVPMTAVMAGFGVLALLSFATLAVSPNRRDSRSAAGRR</sequence>
<evidence type="ECO:0000256" key="2">
    <source>
        <dbReference type="ARBA" id="ARBA00006236"/>
    </source>
</evidence>
<dbReference type="PANTHER" id="PTHR23502">
    <property type="entry name" value="MAJOR FACILITATOR SUPERFAMILY"/>
    <property type="match status" value="1"/>
</dbReference>
<name>A0A2N3WB76_9PSEU</name>
<keyword evidence="4" id="KW-1003">Cell membrane</keyword>
<keyword evidence="6 9" id="KW-1133">Transmembrane helix</keyword>
<dbReference type="GO" id="GO:1990961">
    <property type="term" value="P:xenobiotic detoxification by transmembrane export across the plasma membrane"/>
    <property type="evidence" value="ECO:0007669"/>
    <property type="project" value="InterPro"/>
</dbReference>
<gene>
    <name evidence="11" type="ORF">ATK30_1893</name>
</gene>
<feature type="transmembrane region" description="Helical" evidence="9">
    <location>
        <begin position="145"/>
        <end position="165"/>
    </location>
</feature>
<feature type="region of interest" description="Disordered" evidence="8">
    <location>
        <begin position="1"/>
        <end position="103"/>
    </location>
</feature>
<feature type="transmembrane region" description="Helical" evidence="9">
    <location>
        <begin position="381"/>
        <end position="402"/>
    </location>
</feature>
<evidence type="ECO:0000256" key="5">
    <source>
        <dbReference type="ARBA" id="ARBA00022692"/>
    </source>
</evidence>
<dbReference type="CDD" id="cd17320">
    <property type="entry name" value="MFS_MdfA_MDR_like"/>
    <property type="match status" value="1"/>
</dbReference>
<evidence type="ECO:0000313" key="12">
    <source>
        <dbReference type="Proteomes" id="UP000233750"/>
    </source>
</evidence>
<keyword evidence="12" id="KW-1185">Reference proteome</keyword>
<dbReference type="GO" id="GO:0042910">
    <property type="term" value="F:xenobiotic transmembrane transporter activity"/>
    <property type="evidence" value="ECO:0007669"/>
    <property type="project" value="InterPro"/>
</dbReference>
<feature type="transmembrane region" description="Helical" evidence="9">
    <location>
        <begin position="469"/>
        <end position="492"/>
    </location>
</feature>
<dbReference type="AlphaFoldDB" id="A0A2N3WB76"/>
<accession>A0A2N3WB76</accession>
<dbReference type="FunFam" id="1.20.1720.10:FF:000005">
    <property type="entry name" value="Bcr/CflA family efflux transporter"/>
    <property type="match status" value="1"/>
</dbReference>
<feature type="transmembrane region" description="Helical" evidence="9">
    <location>
        <begin position="265"/>
        <end position="285"/>
    </location>
</feature>
<keyword evidence="5 9" id="KW-0812">Transmembrane</keyword>
<dbReference type="PROSITE" id="PS00216">
    <property type="entry name" value="SUGAR_TRANSPORT_1"/>
    <property type="match status" value="1"/>
</dbReference>
<comment type="caution">
    <text evidence="11">The sequence shown here is derived from an EMBL/GenBank/DDBJ whole genome shotgun (WGS) entry which is preliminary data.</text>
</comment>
<evidence type="ECO:0000256" key="3">
    <source>
        <dbReference type="ARBA" id="ARBA00022448"/>
    </source>
</evidence>
<evidence type="ECO:0000256" key="8">
    <source>
        <dbReference type="SAM" id="MobiDB-lite"/>
    </source>
</evidence>
<dbReference type="NCBIfam" id="TIGR00710">
    <property type="entry name" value="efflux_Bcr_CflA"/>
    <property type="match status" value="1"/>
</dbReference>
<dbReference type="SUPFAM" id="SSF103473">
    <property type="entry name" value="MFS general substrate transporter"/>
    <property type="match status" value="1"/>
</dbReference>
<dbReference type="InterPro" id="IPR020846">
    <property type="entry name" value="MFS_dom"/>
</dbReference>
<comment type="similarity">
    <text evidence="2">Belongs to the major facilitator superfamily. Bcr/CmlA family.</text>
</comment>
<dbReference type="PANTHER" id="PTHR23502:SF132">
    <property type="entry name" value="POLYAMINE TRANSPORTER 2-RELATED"/>
    <property type="match status" value="1"/>
</dbReference>
<dbReference type="GO" id="GO:0005886">
    <property type="term" value="C:plasma membrane"/>
    <property type="evidence" value="ECO:0007669"/>
    <property type="project" value="UniProtKB-SubCell"/>
</dbReference>
<dbReference type="PROSITE" id="PS50850">
    <property type="entry name" value="MFS"/>
    <property type="match status" value="1"/>
</dbReference>
<feature type="transmembrane region" description="Helical" evidence="9">
    <location>
        <begin position="200"/>
        <end position="223"/>
    </location>
</feature>
<evidence type="ECO:0000256" key="4">
    <source>
        <dbReference type="ARBA" id="ARBA00022475"/>
    </source>
</evidence>
<feature type="transmembrane region" description="Helical" evidence="9">
    <location>
        <begin position="235"/>
        <end position="253"/>
    </location>
</feature>
<feature type="transmembrane region" description="Helical" evidence="9">
    <location>
        <begin position="177"/>
        <end position="194"/>
    </location>
</feature>
<feature type="transmembrane region" description="Helical" evidence="9">
    <location>
        <begin position="353"/>
        <end position="374"/>
    </location>
</feature>
<dbReference type="InterPro" id="IPR036259">
    <property type="entry name" value="MFS_trans_sf"/>
</dbReference>
<protein>
    <submittedName>
        <fullName evidence="11">DHA1 family bicyclomycin/chloramphenicol resistance-like MFS transporter</fullName>
    </submittedName>
</protein>
<keyword evidence="3" id="KW-0813">Transport</keyword>